<comment type="caution">
    <text evidence="2">The sequence shown here is derived from an EMBL/GenBank/DDBJ whole genome shotgun (WGS) entry which is preliminary data.</text>
</comment>
<protein>
    <submittedName>
        <fullName evidence="2">Uncharacterized protein</fullName>
    </submittedName>
</protein>
<reference evidence="3" key="1">
    <citation type="journal article" date="2019" name="Int. J. Syst. Evol. Microbiol.">
        <title>The Global Catalogue of Microorganisms (GCM) 10K type strain sequencing project: providing services to taxonomists for standard genome sequencing and annotation.</title>
        <authorList>
            <consortium name="The Broad Institute Genomics Platform"/>
            <consortium name="The Broad Institute Genome Sequencing Center for Infectious Disease"/>
            <person name="Wu L."/>
            <person name="Ma J."/>
        </authorList>
    </citation>
    <scope>NUCLEOTIDE SEQUENCE [LARGE SCALE GENOMIC DNA]</scope>
    <source>
        <strain evidence="3">CECT 7184</strain>
    </source>
</reference>
<dbReference type="Proteomes" id="UP001242368">
    <property type="component" value="Unassembled WGS sequence"/>
</dbReference>
<keyword evidence="3" id="KW-1185">Reference proteome</keyword>
<evidence type="ECO:0000256" key="1">
    <source>
        <dbReference type="SAM" id="SignalP"/>
    </source>
</evidence>
<organism evidence="2 3">
    <name type="scientific">Paenimyroides ceti</name>
    <dbReference type="NCBI Taxonomy" id="395087"/>
    <lineage>
        <taxon>Bacteria</taxon>
        <taxon>Pseudomonadati</taxon>
        <taxon>Bacteroidota</taxon>
        <taxon>Flavobacteriia</taxon>
        <taxon>Flavobacteriales</taxon>
        <taxon>Flavobacteriaceae</taxon>
        <taxon>Paenimyroides</taxon>
    </lineage>
</organism>
<keyword evidence="1" id="KW-0732">Signal</keyword>
<evidence type="ECO:0000313" key="3">
    <source>
        <dbReference type="Proteomes" id="UP001242368"/>
    </source>
</evidence>
<sequence length="106" mass="11914">MKKLVLSLAVVALGYSAQAQDQEFGFKEGDVILEGNVSFNSTNDKNTDVKEILSTSHLKQDYLFLINLQLEFNLVSVLIRLKQDLQLLLSKTICSSEHLVVTISWN</sequence>
<evidence type="ECO:0000313" key="2">
    <source>
        <dbReference type="EMBL" id="MDN3708935.1"/>
    </source>
</evidence>
<feature type="chain" id="PRO_5046823604" evidence="1">
    <location>
        <begin position="20"/>
        <end position="106"/>
    </location>
</feature>
<feature type="signal peptide" evidence="1">
    <location>
        <begin position="1"/>
        <end position="19"/>
    </location>
</feature>
<name>A0ABT8CWS2_9FLAO</name>
<proteinExistence type="predicted"/>
<dbReference type="RefSeq" id="WP_290364850.1">
    <property type="nucleotide sequence ID" value="NZ_JAUFQU010000008.1"/>
</dbReference>
<dbReference type="EMBL" id="JAUFQU010000008">
    <property type="protein sequence ID" value="MDN3708935.1"/>
    <property type="molecule type" value="Genomic_DNA"/>
</dbReference>
<gene>
    <name evidence="2" type="ORF">QW060_17800</name>
</gene>
<accession>A0ABT8CWS2</accession>